<evidence type="ECO:0000313" key="3">
    <source>
        <dbReference type="Proteomes" id="UP000238479"/>
    </source>
</evidence>
<feature type="domain" description="HAT C-terminal dimerisation" evidence="1">
    <location>
        <begin position="26"/>
        <end position="95"/>
    </location>
</feature>
<dbReference type="GO" id="GO:0046983">
    <property type="term" value="F:protein dimerization activity"/>
    <property type="evidence" value="ECO:0007669"/>
    <property type="project" value="InterPro"/>
</dbReference>
<proteinExistence type="predicted"/>
<organism evidence="2 3">
    <name type="scientific">Rosa chinensis</name>
    <name type="common">China rose</name>
    <dbReference type="NCBI Taxonomy" id="74649"/>
    <lineage>
        <taxon>Eukaryota</taxon>
        <taxon>Viridiplantae</taxon>
        <taxon>Streptophyta</taxon>
        <taxon>Embryophyta</taxon>
        <taxon>Tracheophyta</taxon>
        <taxon>Spermatophyta</taxon>
        <taxon>Magnoliopsida</taxon>
        <taxon>eudicotyledons</taxon>
        <taxon>Gunneridae</taxon>
        <taxon>Pentapetalae</taxon>
        <taxon>rosids</taxon>
        <taxon>fabids</taxon>
        <taxon>Rosales</taxon>
        <taxon>Rosaceae</taxon>
        <taxon>Rosoideae</taxon>
        <taxon>Rosoideae incertae sedis</taxon>
        <taxon>Rosa</taxon>
    </lineage>
</organism>
<dbReference type="OMA" id="ANEIACM"/>
<dbReference type="InterPro" id="IPR055298">
    <property type="entry name" value="AtLOH3-like"/>
</dbReference>
<dbReference type="Pfam" id="PF05699">
    <property type="entry name" value="Dimer_Tnp_hAT"/>
    <property type="match status" value="1"/>
</dbReference>
<dbReference type="Proteomes" id="UP000238479">
    <property type="component" value="Chromosome 3"/>
</dbReference>
<name>A0A2P6RD15_ROSCH</name>
<dbReference type="InterPro" id="IPR012337">
    <property type="entry name" value="RNaseH-like_sf"/>
</dbReference>
<dbReference type="SUPFAM" id="SSF53098">
    <property type="entry name" value="Ribonuclease H-like"/>
    <property type="match status" value="1"/>
</dbReference>
<dbReference type="Gramene" id="PRQ44316">
    <property type="protein sequence ID" value="PRQ44316"/>
    <property type="gene ID" value="RchiOBHm_Chr3g0477911"/>
</dbReference>
<comment type="caution">
    <text evidence="2">The sequence shown here is derived from an EMBL/GenBank/DDBJ whole genome shotgun (WGS) entry which is preliminary data.</text>
</comment>
<dbReference type="PANTHER" id="PTHR11697">
    <property type="entry name" value="GENERAL TRANSCRIPTION FACTOR 2-RELATED ZINC FINGER PROTEIN"/>
    <property type="match status" value="1"/>
</dbReference>
<reference evidence="2 3" key="1">
    <citation type="journal article" date="2018" name="Nat. Genet.">
        <title>The Rosa genome provides new insights in the design of modern roses.</title>
        <authorList>
            <person name="Bendahmane M."/>
        </authorList>
    </citation>
    <scope>NUCLEOTIDE SEQUENCE [LARGE SCALE GENOMIC DNA]</scope>
    <source>
        <strain evidence="3">cv. Old Blush</strain>
    </source>
</reference>
<sequence>MFALELECAFYEKDMRSDPKFQNLESISDLCRMLVQTRKSEFFPMLYRLICLVLTIPVSTATTERAFSAMNIIKNRLRNKMEDEFLGDCMVLHIEKEYAESIDNESVIKEFEACGTRRVRFR</sequence>
<keyword evidence="3" id="KW-1185">Reference proteome</keyword>
<dbReference type="EMBL" id="PDCK01000041">
    <property type="protein sequence ID" value="PRQ44316.1"/>
    <property type="molecule type" value="Genomic_DNA"/>
</dbReference>
<dbReference type="STRING" id="74649.A0A2P6RD15"/>
<accession>A0A2P6RD15</accession>
<gene>
    <name evidence="2" type="ORF">RchiOBHm_Chr3g0477911</name>
</gene>
<dbReference type="InterPro" id="IPR008906">
    <property type="entry name" value="HATC_C_dom"/>
</dbReference>
<dbReference type="PANTHER" id="PTHR11697:SF230">
    <property type="entry name" value="ZINC FINGER, MYM DOMAIN CONTAINING 1"/>
    <property type="match status" value="1"/>
</dbReference>
<evidence type="ECO:0000259" key="1">
    <source>
        <dbReference type="Pfam" id="PF05699"/>
    </source>
</evidence>
<evidence type="ECO:0000313" key="2">
    <source>
        <dbReference type="EMBL" id="PRQ44316.1"/>
    </source>
</evidence>
<dbReference type="AlphaFoldDB" id="A0A2P6RD15"/>
<protein>
    <submittedName>
        <fullName evidence="2">Putative HAT dimerization domain, ribonuclease H-like domain-containing protein</fullName>
    </submittedName>
</protein>